<dbReference type="PANTHER" id="PTHR21422">
    <property type="entry name" value="RAB3 GTPASE-ACTIVATING PROTEIN CATALYTIC SUBUNIT"/>
    <property type="match status" value="1"/>
</dbReference>
<feature type="non-terminal residue" evidence="2">
    <location>
        <position position="57"/>
    </location>
</feature>
<dbReference type="Pfam" id="PF13890">
    <property type="entry name" value="Rab3-GTPase_cat"/>
    <property type="match status" value="1"/>
</dbReference>
<evidence type="ECO:0000313" key="2">
    <source>
        <dbReference type="EMBL" id="MCH94210.1"/>
    </source>
</evidence>
<dbReference type="EMBL" id="LXQA010026792">
    <property type="protein sequence ID" value="MCH94210.1"/>
    <property type="molecule type" value="Genomic_DNA"/>
</dbReference>
<comment type="caution">
    <text evidence="2">The sequence shown here is derived from an EMBL/GenBank/DDBJ whole genome shotgun (WGS) entry which is preliminary data.</text>
</comment>
<evidence type="ECO:0000313" key="3">
    <source>
        <dbReference type="Proteomes" id="UP000265520"/>
    </source>
</evidence>
<name>A0A392N322_9FABA</name>
<dbReference type="AlphaFoldDB" id="A0A392N322"/>
<accession>A0A392N322</accession>
<keyword evidence="3" id="KW-1185">Reference proteome</keyword>
<feature type="domain" description="Rab3GAP catalytic subunit conserved" evidence="1">
    <location>
        <begin position="1"/>
        <end position="57"/>
    </location>
</feature>
<sequence>MQAFKAANPGCILEDFVRWHSPPDWTDNEACIEDSDVFDSGESLSARGQLSRRMQKE</sequence>
<dbReference type="GO" id="GO:0005096">
    <property type="term" value="F:GTPase activator activity"/>
    <property type="evidence" value="ECO:0007669"/>
    <property type="project" value="InterPro"/>
</dbReference>
<proteinExistence type="predicted"/>
<dbReference type="Proteomes" id="UP000265520">
    <property type="component" value="Unassembled WGS sequence"/>
</dbReference>
<reference evidence="2 3" key="1">
    <citation type="journal article" date="2018" name="Front. Plant Sci.">
        <title>Red Clover (Trifolium pratense) and Zigzag Clover (T. medium) - A Picture of Genomic Similarities and Differences.</title>
        <authorList>
            <person name="Dluhosova J."/>
            <person name="Istvanek J."/>
            <person name="Nedelnik J."/>
            <person name="Repkova J."/>
        </authorList>
    </citation>
    <scope>NUCLEOTIDE SEQUENCE [LARGE SCALE GENOMIC DNA]</scope>
    <source>
        <strain evidence="3">cv. 10/8</strain>
        <tissue evidence="2">Leaf</tissue>
    </source>
</reference>
<evidence type="ECO:0000259" key="1">
    <source>
        <dbReference type="Pfam" id="PF13890"/>
    </source>
</evidence>
<protein>
    <submittedName>
        <fullName evidence="2">Rab3 GTPase-activating protein catalytic subunit-like</fullName>
    </submittedName>
</protein>
<dbReference type="InterPro" id="IPR026147">
    <property type="entry name" value="Rab3GAP1_conserved"/>
</dbReference>
<dbReference type="InterPro" id="IPR045700">
    <property type="entry name" value="Rab3GAP1"/>
</dbReference>
<organism evidence="2 3">
    <name type="scientific">Trifolium medium</name>
    <dbReference type="NCBI Taxonomy" id="97028"/>
    <lineage>
        <taxon>Eukaryota</taxon>
        <taxon>Viridiplantae</taxon>
        <taxon>Streptophyta</taxon>
        <taxon>Embryophyta</taxon>
        <taxon>Tracheophyta</taxon>
        <taxon>Spermatophyta</taxon>
        <taxon>Magnoliopsida</taxon>
        <taxon>eudicotyledons</taxon>
        <taxon>Gunneridae</taxon>
        <taxon>Pentapetalae</taxon>
        <taxon>rosids</taxon>
        <taxon>fabids</taxon>
        <taxon>Fabales</taxon>
        <taxon>Fabaceae</taxon>
        <taxon>Papilionoideae</taxon>
        <taxon>50 kb inversion clade</taxon>
        <taxon>NPAAA clade</taxon>
        <taxon>Hologalegina</taxon>
        <taxon>IRL clade</taxon>
        <taxon>Trifolieae</taxon>
        <taxon>Trifolium</taxon>
    </lineage>
</organism>
<dbReference type="PANTHER" id="PTHR21422:SF15">
    <property type="entry name" value="RAB3 GTPASE-ACTIVATING PROTEIN CATALYTIC SUBUNIT"/>
    <property type="match status" value="1"/>
</dbReference>